<dbReference type="Pfam" id="PF02492">
    <property type="entry name" value="cobW"/>
    <property type="match status" value="1"/>
</dbReference>
<dbReference type="CDD" id="cd03112">
    <property type="entry name" value="CobW-like"/>
    <property type="match status" value="1"/>
</dbReference>
<accession>A0ABW1U1K0</accession>
<feature type="domain" description="CobW C-terminal" evidence="8">
    <location>
        <begin position="256"/>
        <end position="351"/>
    </location>
</feature>
<evidence type="ECO:0000256" key="1">
    <source>
        <dbReference type="ARBA" id="ARBA00022741"/>
    </source>
</evidence>
<keyword evidence="10" id="KW-1185">Reference proteome</keyword>
<protein>
    <submittedName>
        <fullName evidence="9">CobW family GTP-binding protein</fullName>
    </submittedName>
</protein>
<dbReference type="Gene3D" id="3.30.1220.10">
    <property type="entry name" value="CobW-like, C-terminal domain"/>
    <property type="match status" value="1"/>
</dbReference>
<dbReference type="SUPFAM" id="SSF90002">
    <property type="entry name" value="Hypothetical protein YjiA, C-terminal domain"/>
    <property type="match status" value="1"/>
</dbReference>
<organism evidence="9 10">
    <name type="scientific">Polaromonas aquatica</name>
    <dbReference type="NCBI Taxonomy" id="332657"/>
    <lineage>
        <taxon>Bacteria</taxon>
        <taxon>Pseudomonadati</taxon>
        <taxon>Pseudomonadota</taxon>
        <taxon>Betaproteobacteria</taxon>
        <taxon>Burkholderiales</taxon>
        <taxon>Comamonadaceae</taxon>
        <taxon>Polaromonas</taxon>
    </lineage>
</organism>
<evidence type="ECO:0000313" key="9">
    <source>
        <dbReference type="EMBL" id="MFC6282863.1"/>
    </source>
</evidence>
<dbReference type="InterPro" id="IPR051316">
    <property type="entry name" value="Zinc-reg_GTPase_activator"/>
</dbReference>
<dbReference type="SUPFAM" id="SSF52540">
    <property type="entry name" value="P-loop containing nucleoside triphosphate hydrolases"/>
    <property type="match status" value="1"/>
</dbReference>
<dbReference type="EMBL" id="JBHSRS010000080">
    <property type="protein sequence ID" value="MFC6282863.1"/>
    <property type="molecule type" value="Genomic_DNA"/>
</dbReference>
<evidence type="ECO:0000256" key="5">
    <source>
        <dbReference type="ARBA" id="ARBA00045658"/>
    </source>
</evidence>
<dbReference type="PANTHER" id="PTHR13748:SF62">
    <property type="entry name" value="COBW DOMAIN-CONTAINING PROTEIN"/>
    <property type="match status" value="1"/>
</dbReference>
<evidence type="ECO:0000256" key="2">
    <source>
        <dbReference type="ARBA" id="ARBA00022801"/>
    </source>
</evidence>
<dbReference type="InterPro" id="IPR003495">
    <property type="entry name" value="CobW/HypB/UreG_nucleotide-bd"/>
</dbReference>
<comment type="catalytic activity">
    <reaction evidence="6">
        <text>GTP + H2O = GDP + phosphate + H(+)</text>
        <dbReference type="Rhea" id="RHEA:19669"/>
        <dbReference type="ChEBI" id="CHEBI:15377"/>
        <dbReference type="ChEBI" id="CHEBI:15378"/>
        <dbReference type="ChEBI" id="CHEBI:37565"/>
        <dbReference type="ChEBI" id="CHEBI:43474"/>
        <dbReference type="ChEBI" id="CHEBI:58189"/>
    </reaction>
    <physiologicalReaction direction="left-to-right" evidence="6">
        <dbReference type="Rhea" id="RHEA:19670"/>
    </physiologicalReaction>
</comment>
<comment type="function">
    <text evidence="5">Zinc chaperone that directly transfers zinc cofactor to target proteins, thereby activating them. Zinc is transferred from the CXCC motif in the GTPase domain to the zinc binding site in target proteins in a process requiring GTP hydrolysis.</text>
</comment>
<name>A0ABW1U1K0_9BURK</name>
<gene>
    <name evidence="9" type="ORF">ACFQND_16700</name>
</gene>
<dbReference type="Gene3D" id="3.40.50.300">
    <property type="entry name" value="P-loop containing nucleotide triphosphate hydrolases"/>
    <property type="match status" value="1"/>
</dbReference>
<evidence type="ECO:0000259" key="8">
    <source>
        <dbReference type="SMART" id="SM00833"/>
    </source>
</evidence>
<evidence type="ECO:0000256" key="6">
    <source>
        <dbReference type="ARBA" id="ARBA00049117"/>
    </source>
</evidence>
<dbReference type="RefSeq" id="WP_371439180.1">
    <property type="nucleotide sequence ID" value="NZ_JBHSRS010000080.1"/>
</dbReference>
<dbReference type="InterPro" id="IPR036627">
    <property type="entry name" value="CobW-likC_sf"/>
</dbReference>
<dbReference type="InterPro" id="IPR011629">
    <property type="entry name" value="CobW-like_C"/>
</dbReference>
<dbReference type="Pfam" id="PF07683">
    <property type="entry name" value="CobW_C"/>
    <property type="match status" value="1"/>
</dbReference>
<evidence type="ECO:0000313" key="10">
    <source>
        <dbReference type="Proteomes" id="UP001596270"/>
    </source>
</evidence>
<feature type="compositionally biased region" description="Basic and acidic residues" evidence="7">
    <location>
        <begin position="235"/>
        <end position="247"/>
    </location>
</feature>
<dbReference type="Proteomes" id="UP001596270">
    <property type="component" value="Unassembled WGS sequence"/>
</dbReference>
<evidence type="ECO:0000256" key="7">
    <source>
        <dbReference type="SAM" id="MobiDB-lite"/>
    </source>
</evidence>
<evidence type="ECO:0000256" key="3">
    <source>
        <dbReference type="ARBA" id="ARBA00023186"/>
    </source>
</evidence>
<comment type="similarity">
    <text evidence="4">Belongs to the SIMIBI class G3E GTPase family. ZNG1 subfamily.</text>
</comment>
<comment type="caution">
    <text evidence="9">The sequence shown here is derived from an EMBL/GenBank/DDBJ whole genome shotgun (WGS) entry which is preliminary data.</text>
</comment>
<dbReference type="InterPro" id="IPR027417">
    <property type="entry name" value="P-loop_NTPase"/>
</dbReference>
<keyword evidence="1" id="KW-0547">Nucleotide-binding</keyword>
<reference evidence="10" key="1">
    <citation type="journal article" date="2019" name="Int. J. Syst. Evol. Microbiol.">
        <title>The Global Catalogue of Microorganisms (GCM) 10K type strain sequencing project: providing services to taxonomists for standard genome sequencing and annotation.</title>
        <authorList>
            <consortium name="The Broad Institute Genomics Platform"/>
            <consortium name="The Broad Institute Genome Sequencing Center for Infectious Disease"/>
            <person name="Wu L."/>
            <person name="Ma J."/>
        </authorList>
    </citation>
    <scope>NUCLEOTIDE SEQUENCE [LARGE SCALE GENOMIC DNA]</scope>
    <source>
        <strain evidence="10">CCUG 39402</strain>
    </source>
</reference>
<dbReference type="SMART" id="SM00833">
    <property type="entry name" value="CobW_C"/>
    <property type="match status" value="1"/>
</dbReference>
<feature type="region of interest" description="Disordered" evidence="7">
    <location>
        <begin position="228"/>
        <end position="247"/>
    </location>
</feature>
<keyword evidence="2" id="KW-0378">Hydrolase</keyword>
<proteinExistence type="inferred from homology"/>
<sequence length="362" mass="40446">MTKAIPVTVLTGFLGSGKTTVLAQLLKNPKLEKTAIIVNEFGEVGLDHDLLERSDEDLILLANGCVCCTVRGDLIGAFQKLEAQRLANTGRAFDRVIIETTGLADPAPILHTMMSDAFVTGHYRLEQVITTLDAVNAMTTLDQHQEAVKQAAVADRILLTKTDLVAEPLLGELRTRISALNPAAPVIAAVNGEVNVEDFFGSSAFDPAEKTTQVQDWLRIEAYEPHAHHGHEHHGHGDLHHHEDDEVDRNRHDDHISAYSIIREQPVSWAGFSAWLDMISKLRGDDLLRVKGIVNVIQHPDRPVVIHGVQHVFHQPVFLERWPNDDHRTRLVFITRDIDREDIDATLQVFENRRPRPAISTN</sequence>
<evidence type="ECO:0000256" key="4">
    <source>
        <dbReference type="ARBA" id="ARBA00034320"/>
    </source>
</evidence>
<keyword evidence="3" id="KW-0143">Chaperone</keyword>
<dbReference type="PANTHER" id="PTHR13748">
    <property type="entry name" value="COBW-RELATED"/>
    <property type="match status" value="1"/>
</dbReference>